<dbReference type="CDD" id="cd03788">
    <property type="entry name" value="GT20_TPS"/>
    <property type="match status" value="1"/>
</dbReference>
<comment type="similarity">
    <text evidence="1">Belongs to the glycosyltransferase 20 family.</text>
</comment>
<comment type="caution">
    <text evidence="2">The sequence shown here is derived from an EMBL/GenBank/DDBJ whole genome shotgun (WGS) entry which is preliminary data.</text>
</comment>
<protein>
    <submittedName>
        <fullName evidence="2">Trehalose-6-phosphate synthase</fullName>
    </submittedName>
</protein>
<organism evidence="2 3">
    <name type="scientific">Halorhodospira neutriphila</name>
    <dbReference type="NCBI Taxonomy" id="168379"/>
    <lineage>
        <taxon>Bacteria</taxon>
        <taxon>Pseudomonadati</taxon>
        <taxon>Pseudomonadota</taxon>
        <taxon>Gammaproteobacteria</taxon>
        <taxon>Chromatiales</taxon>
        <taxon>Ectothiorhodospiraceae</taxon>
        <taxon>Halorhodospira</taxon>
    </lineage>
</organism>
<name>A0ABS1E981_9GAMM</name>
<dbReference type="SUPFAM" id="SSF53756">
    <property type="entry name" value="UDP-Glycosyltransferase/glycogen phosphorylase"/>
    <property type="match status" value="1"/>
</dbReference>
<dbReference type="InterPro" id="IPR001830">
    <property type="entry name" value="Glyco_trans_20"/>
</dbReference>
<dbReference type="RefSeq" id="WP_200260218.1">
    <property type="nucleotide sequence ID" value="NZ_NRSH01000122.1"/>
</dbReference>
<proteinExistence type="inferred from homology"/>
<dbReference type="PANTHER" id="PTHR10788">
    <property type="entry name" value="TREHALOSE-6-PHOSPHATE SYNTHASE"/>
    <property type="match status" value="1"/>
</dbReference>
<dbReference type="Proteomes" id="UP000738126">
    <property type="component" value="Unassembled WGS sequence"/>
</dbReference>
<evidence type="ECO:0000313" key="3">
    <source>
        <dbReference type="Proteomes" id="UP000738126"/>
    </source>
</evidence>
<reference evidence="2 3" key="1">
    <citation type="journal article" date="2020" name="Microorganisms">
        <title>Osmotic Adaptation and Compatible Solute Biosynthesis of Phototrophic Bacteria as Revealed from Genome Analyses.</title>
        <authorList>
            <person name="Imhoff J.F."/>
            <person name="Rahn T."/>
            <person name="Kunzel S."/>
            <person name="Keller A."/>
            <person name="Neulinger S.C."/>
        </authorList>
    </citation>
    <scope>NUCLEOTIDE SEQUENCE [LARGE SCALE GENOMIC DNA]</scope>
    <source>
        <strain evidence="2 3">DSM 15116</strain>
    </source>
</reference>
<accession>A0ABS1E981</accession>
<dbReference type="EMBL" id="NRSH01000122">
    <property type="protein sequence ID" value="MBK1727274.1"/>
    <property type="molecule type" value="Genomic_DNA"/>
</dbReference>
<keyword evidence="3" id="KW-1185">Reference proteome</keyword>
<sequence>MSRLVTVSNRVALPSQLQAAQGGLAVGLRAALEESGGLWFGWDGGVDERLAGARAPRLQEANGVRYATLRLSRSEYNRYYLGFANQVLWPLFHYRMSYIHGDNDRLTGYWAVNRLFAEHLPPLLGGDELIWVHDYHFIPLGQLLREQGVDAPIGFFLHTPFPPWDIWRALPGHEALLAALCRYDLIGFQTAIDRDNFLDCLAHAPAPPERPPRLGVFPIGIDVDQVAAQAQRGLDSQQGRRLERSLGGRRLVVGVDRLDYSKGLKSRFEAYERLLEAHPEQRDGVTFLQVAPISRGDVPEYEEIREHLEYLAGHINGRFAEYDWMPLRYLNRGFHRTNVLGFLARSDVGLVTPMRDGMNLVAKEFVAAQDPADPGALVLSTHAGAAQELDAAVQVNPYNLDELVEGLHRALTMPLAERRERWERMVGILRRNDIHRWRTAFVETLREAHSARGAGAA</sequence>
<evidence type="ECO:0000313" key="2">
    <source>
        <dbReference type="EMBL" id="MBK1727274.1"/>
    </source>
</evidence>
<dbReference type="Gene3D" id="3.40.50.2000">
    <property type="entry name" value="Glycogen Phosphorylase B"/>
    <property type="match status" value="2"/>
</dbReference>
<evidence type="ECO:0000256" key="1">
    <source>
        <dbReference type="ARBA" id="ARBA00008799"/>
    </source>
</evidence>
<dbReference type="Pfam" id="PF00982">
    <property type="entry name" value="Glyco_transf_20"/>
    <property type="match status" value="1"/>
</dbReference>
<dbReference type="PANTHER" id="PTHR10788:SF106">
    <property type="entry name" value="BCDNA.GH08860"/>
    <property type="match status" value="1"/>
</dbReference>
<gene>
    <name evidence="2" type="ORF">CKO13_09635</name>
</gene>